<gene>
    <name evidence="2" type="ORF">DM860_005326</name>
</gene>
<dbReference type="Proteomes" id="UP000249390">
    <property type="component" value="Unassembled WGS sequence"/>
</dbReference>
<dbReference type="EMBL" id="NQVE01000054">
    <property type="protein sequence ID" value="RAL50970.1"/>
    <property type="molecule type" value="Genomic_DNA"/>
</dbReference>
<reference evidence="2 3" key="1">
    <citation type="submission" date="2018-06" db="EMBL/GenBank/DDBJ databases">
        <title>The Genome of Cuscuta australis (Dodder) Provides Insight into the Evolution of Plant Parasitism.</title>
        <authorList>
            <person name="Liu H."/>
        </authorList>
    </citation>
    <scope>NUCLEOTIDE SEQUENCE [LARGE SCALE GENOMIC DNA]</scope>
    <source>
        <strain evidence="3">cv. Yunnan</strain>
        <tissue evidence="2">Vines</tissue>
    </source>
</reference>
<organism evidence="2 3">
    <name type="scientific">Cuscuta australis</name>
    <dbReference type="NCBI Taxonomy" id="267555"/>
    <lineage>
        <taxon>Eukaryota</taxon>
        <taxon>Viridiplantae</taxon>
        <taxon>Streptophyta</taxon>
        <taxon>Embryophyta</taxon>
        <taxon>Tracheophyta</taxon>
        <taxon>Spermatophyta</taxon>
        <taxon>Magnoliopsida</taxon>
        <taxon>eudicotyledons</taxon>
        <taxon>Gunneridae</taxon>
        <taxon>Pentapetalae</taxon>
        <taxon>asterids</taxon>
        <taxon>lamiids</taxon>
        <taxon>Solanales</taxon>
        <taxon>Convolvulaceae</taxon>
        <taxon>Cuscuteae</taxon>
        <taxon>Cuscuta</taxon>
        <taxon>Cuscuta subgen. Grammica</taxon>
        <taxon>Cuscuta sect. Cleistogrammica</taxon>
    </lineage>
</organism>
<name>A0A328E0H8_9ASTE</name>
<dbReference type="Pfam" id="PF14223">
    <property type="entry name" value="Retrotran_gag_2"/>
    <property type="match status" value="1"/>
</dbReference>
<evidence type="ECO:0000313" key="2">
    <source>
        <dbReference type="EMBL" id="RAL50970.1"/>
    </source>
</evidence>
<evidence type="ECO:0000256" key="1">
    <source>
        <dbReference type="SAM" id="MobiDB-lite"/>
    </source>
</evidence>
<dbReference type="PANTHER" id="PTHR47481">
    <property type="match status" value="1"/>
</dbReference>
<dbReference type="AlphaFoldDB" id="A0A328E0H8"/>
<evidence type="ECO:0008006" key="4">
    <source>
        <dbReference type="Google" id="ProtNLM"/>
    </source>
</evidence>
<keyword evidence="3" id="KW-1185">Reference proteome</keyword>
<evidence type="ECO:0000313" key="3">
    <source>
        <dbReference type="Proteomes" id="UP000249390"/>
    </source>
</evidence>
<feature type="region of interest" description="Disordered" evidence="1">
    <location>
        <begin position="213"/>
        <end position="242"/>
    </location>
</feature>
<dbReference type="PANTHER" id="PTHR47481:SF43">
    <property type="entry name" value="RETROTRANSPOSON COPIA-LIKE N-TERMINAL DOMAIN-CONTAINING PROTEIN"/>
    <property type="match status" value="1"/>
</dbReference>
<accession>A0A328E0H8</accession>
<sequence>MSISASASVDSGSSPSSDLVRMSASKHFPIKLTKVNFLVWHQQDAILLSALLGSCTDAVQPLISLADTSADAWSRLTRSLASMSRGRIISLKAKFAKNPRGNRTIAAFVIEMTKIAAKLALAQSPVSDEDLAVHIMSQLGDEYAVIYQSLRGRNDCVSIEELTTILEDCERDIQGRTVVAADLVTTANQTQRTRGDRGGAHSGAFYRAGNFGPSRGCHRGRGPPPGGNRGGNVEEDADGGEWVEAGKWVVEKSVLRRGEEGGGFDE</sequence>
<comment type="caution">
    <text evidence="2">The sequence shown here is derived from an EMBL/GenBank/DDBJ whole genome shotgun (WGS) entry which is preliminary data.</text>
</comment>
<protein>
    <recommendedName>
        <fullName evidence="4">Retrotransposon Copia-like N-terminal domain-containing protein</fullName>
    </recommendedName>
</protein>
<proteinExistence type="predicted"/>